<proteinExistence type="predicted"/>
<feature type="domain" description="Response regulatory" evidence="6">
    <location>
        <begin position="109"/>
        <end position="225"/>
    </location>
</feature>
<evidence type="ECO:0000256" key="2">
    <source>
        <dbReference type="ARBA" id="ARBA00012438"/>
    </source>
</evidence>
<gene>
    <name evidence="7" type="ORF">DSCW_05300</name>
</gene>
<evidence type="ECO:0000256" key="3">
    <source>
        <dbReference type="ARBA" id="ARBA00022553"/>
    </source>
</evidence>
<dbReference type="InterPro" id="IPR004358">
    <property type="entry name" value="Sig_transdc_His_kin-like_C"/>
</dbReference>
<protein>
    <recommendedName>
        <fullName evidence="2">histidine kinase</fullName>
        <ecNumber evidence="2">2.7.13.3</ecNumber>
    </recommendedName>
</protein>
<dbReference type="PRINTS" id="PR00344">
    <property type="entry name" value="BCTRLSENSOR"/>
</dbReference>
<keyword evidence="8" id="KW-1185">Reference proteome</keyword>
<dbReference type="RefSeq" id="WP_269433810.1">
    <property type="nucleotide sequence ID" value="NZ_AP021875.1"/>
</dbReference>
<accession>A0A5K7YYW2</accession>
<dbReference type="PROSITE" id="PS50110">
    <property type="entry name" value="RESPONSE_REGULATORY"/>
    <property type="match status" value="1"/>
</dbReference>
<dbReference type="PANTHER" id="PTHR43719:SF28">
    <property type="entry name" value="PEROXIDE STRESS-ACTIVATED HISTIDINE KINASE MAK1-RELATED"/>
    <property type="match status" value="1"/>
</dbReference>
<evidence type="ECO:0000259" key="5">
    <source>
        <dbReference type="PROSITE" id="PS50109"/>
    </source>
</evidence>
<dbReference type="InterPro" id="IPR011006">
    <property type="entry name" value="CheY-like_superfamily"/>
</dbReference>
<dbReference type="SUPFAM" id="SSF55874">
    <property type="entry name" value="ATPase domain of HSP90 chaperone/DNA topoisomerase II/histidine kinase"/>
    <property type="match status" value="1"/>
</dbReference>
<feature type="modified residue" description="4-aspartylphosphate" evidence="4">
    <location>
        <position position="159"/>
    </location>
</feature>
<evidence type="ECO:0000256" key="4">
    <source>
        <dbReference type="PROSITE-ProRule" id="PRU00169"/>
    </source>
</evidence>
<dbReference type="InterPro" id="IPR036890">
    <property type="entry name" value="HATPase_C_sf"/>
</dbReference>
<reference evidence="7 8" key="1">
    <citation type="submission" date="2019-11" db="EMBL/GenBank/DDBJ databases">
        <title>Comparative genomics of hydrocarbon-degrading Desulfosarcina strains.</title>
        <authorList>
            <person name="Watanabe M."/>
            <person name="Kojima H."/>
            <person name="Fukui M."/>
        </authorList>
    </citation>
    <scope>NUCLEOTIDE SEQUENCE [LARGE SCALE GENOMIC DNA]</scope>
    <source>
        <strain evidence="7 8">PP31</strain>
    </source>
</reference>
<evidence type="ECO:0000259" key="6">
    <source>
        <dbReference type="PROSITE" id="PS50110"/>
    </source>
</evidence>
<dbReference type="Gene3D" id="3.40.50.2300">
    <property type="match status" value="1"/>
</dbReference>
<evidence type="ECO:0000256" key="1">
    <source>
        <dbReference type="ARBA" id="ARBA00000085"/>
    </source>
</evidence>
<dbReference type="GO" id="GO:0000160">
    <property type="term" value="P:phosphorelay signal transduction system"/>
    <property type="evidence" value="ECO:0007669"/>
    <property type="project" value="InterPro"/>
</dbReference>
<dbReference type="KEGG" id="dwd:DSCW_05300"/>
<dbReference type="CDD" id="cd00156">
    <property type="entry name" value="REC"/>
    <property type="match status" value="1"/>
</dbReference>
<keyword evidence="3 4" id="KW-0597">Phosphoprotein</keyword>
<dbReference type="EMBL" id="AP021875">
    <property type="protein sequence ID" value="BBO73113.1"/>
    <property type="molecule type" value="Genomic_DNA"/>
</dbReference>
<dbReference type="CDD" id="cd00075">
    <property type="entry name" value="HATPase"/>
    <property type="match status" value="1"/>
</dbReference>
<dbReference type="SMART" id="SM00448">
    <property type="entry name" value="REC"/>
    <property type="match status" value="1"/>
</dbReference>
<dbReference type="InterPro" id="IPR001789">
    <property type="entry name" value="Sig_transdc_resp-reg_receiver"/>
</dbReference>
<dbReference type="PROSITE" id="PS50109">
    <property type="entry name" value="HIS_KIN"/>
    <property type="match status" value="1"/>
</dbReference>
<dbReference type="EC" id="2.7.13.3" evidence="2"/>
<dbReference type="Pfam" id="PF02518">
    <property type="entry name" value="HATPase_c"/>
    <property type="match status" value="1"/>
</dbReference>
<sequence length="226" mass="25116">MDRPVKGYGTIPEGEYTVLTVMDTGPGMNRETLDRIFEPFYTKKVMGRSGTGLGLTLVWNVIQDHGAYINIISNDQGTCFEIYCHTTREMPADKANSLQINSLYGQGERVLVVDDVRSQREIACQILEKLGYSPDCVSSGEAAVEYVRKHGGVDLLLLDMIMDPGINGRETYDRIKEIYPDQKAIILSGFAETDEVKKALEAGTAKYIKKPAAMKELGQAIKEVLR</sequence>
<dbReference type="PANTHER" id="PTHR43719">
    <property type="entry name" value="TWO-COMPONENT HISTIDINE KINASE"/>
    <property type="match status" value="1"/>
</dbReference>
<dbReference type="Proteomes" id="UP000427769">
    <property type="component" value="Chromosome"/>
</dbReference>
<dbReference type="AlphaFoldDB" id="A0A5K7YYW2"/>
<dbReference type="InterPro" id="IPR050956">
    <property type="entry name" value="2C_system_His_kinase"/>
</dbReference>
<dbReference type="Pfam" id="PF00072">
    <property type="entry name" value="Response_reg"/>
    <property type="match status" value="1"/>
</dbReference>
<dbReference type="InterPro" id="IPR005467">
    <property type="entry name" value="His_kinase_dom"/>
</dbReference>
<evidence type="ECO:0000313" key="8">
    <source>
        <dbReference type="Proteomes" id="UP000427769"/>
    </source>
</evidence>
<dbReference type="Gene3D" id="3.30.565.10">
    <property type="entry name" value="Histidine kinase-like ATPase, C-terminal domain"/>
    <property type="match status" value="1"/>
</dbReference>
<dbReference type="SUPFAM" id="SSF52172">
    <property type="entry name" value="CheY-like"/>
    <property type="match status" value="1"/>
</dbReference>
<feature type="domain" description="Histidine kinase" evidence="5">
    <location>
        <begin position="1"/>
        <end position="88"/>
    </location>
</feature>
<dbReference type="InterPro" id="IPR003594">
    <property type="entry name" value="HATPase_dom"/>
</dbReference>
<dbReference type="GO" id="GO:0004673">
    <property type="term" value="F:protein histidine kinase activity"/>
    <property type="evidence" value="ECO:0007669"/>
    <property type="project" value="UniProtKB-EC"/>
</dbReference>
<evidence type="ECO:0000313" key="7">
    <source>
        <dbReference type="EMBL" id="BBO73113.1"/>
    </source>
</evidence>
<comment type="catalytic activity">
    <reaction evidence="1">
        <text>ATP + protein L-histidine = ADP + protein N-phospho-L-histidine.</text>
        <dbReference type="EC" id="2.7.13.3"/>
    </reaction>
</comment>
<organism evidence="7 8">
    <name type="scientific">Desulfosarcina widdelii</name>
    <dbReference type="NCBI Taxonomy" id="947919"/>
    <lineage>
        <taxon>Bacteria</taxon>
        <taxon>Pseudomonadati</taxon>
        <taxon>Thermodesulfobacteriota</taxon>
        <taxon>Desulfobacteria</taxon>
        <taxon>Desulfobacterales</taxon>
        <taxon>Desulfosarcinaceae</taxon>
        <taxon>Desulfosarcina</taxon>
    </lineage>
</organism>
<name>A0A5K7YYW2_9BACT</name>